<comment type="caution">
    <text evidence="2">The sequence shown here is derived from an EMBL/GenBank/DDBJ whole genome shotgun (WGS) entry which is preliminary data.</text>
</comment>
<organism evidence="2 3">
    <name type="scientific">Parasponia andersonii</name>
    <name type="common">Sponia andersonii</name>
    <dbReference type="NCBI Taxonomy" id="3476"/>
    <lineage>
        <taxon>Eukaryota</taxon>
        <taxon>Viridiplantae</taxon>
        <taxon>Streptophyta</taxon>
        <taxon>Embryophyta</taxon>
        <taxon>Tracheophyta</taxon>
        <taxon>Spermatophyta</taxon>
        <taxon>Magnoliopsida</taxon>
        <taxon>eudicotyledons</taxon>
        <taxon>Gunneridae</taxon>
        <taxon>Pentapetalae</taxon>
        <taxon>rosids</taxon>
        <taxon>fabids</taxon>
        <taxon>Rosales</taxon>
        <taxon>Cannabaceae</taxon>
        <taxon>Parasponia</taxon>
    </lineage>
</organism>
<dbReference type="AlphaFoldDB" id="A0A2P5DHF5"/>
<reference evidence="3" key="1">
    <citation type="submission" date="2016-06" db="EMBL/GenBank/DDBJ databases">
        <title>Parallel loss of symbiosis genes in relatives of nitrogen-fixing non-legume Parasponia.</title>
        <authorList>
            <person name="Van Velzen R."/>
            <person name="Holmer R."/>
            <person name="Bu F."/>
            <person name="Rutten L."/>
            <person name="Van Zeijl A."/>
            <person name="Liu W."/>
            <person name="Santuari L."/>
            <person name="Cao Q."/>
            <person name="Sharma T."/>
            <person name="Shen D."/>
            <person name="Roswanjaya Y."/>
            <person name="Wardhani T."/>
            <person name="Kalhor M.S."/>
            <person name="Jansen J."/>
            <person name="Van den Hoogen J."/>
            <person name="Gungor B."/>
            <person name="Hartog M."/>
            <person name="Hontelez J."/>
            <person name="Verver J."/>
            <person name="Yang W.-C."/>
            <person name="Schijlen E."/>
            <person name="Repin R."/>
            <person name="Schilthuizen M."/>
            <person name="Schranz E."/>
            <person name="Heidstra R."/>
            <person name="Miyata K."/>
            <person name="Fedorova E."/>
            <person name="Kohlen W."/>
            <person name="Bisseling T."/>
            <person name="Smit S."/>
            <person name="Geurts R."/>
        </authorList>
    </citation>
    <scope>NUCLEOTIDE SEQUENCE [LARGE SCALE GENOMIC DNA]</scope>
    <source>
        <strain evidence="3">cv. WU1-14</strain>
    </source>
</reference>
<dbReference type="Proteomes" id="UP000237105">
    <property type="component" value="Unassembled WGS sequence"/>
</dbReference>
<sequence length="89" mass="10633">MWMGYVESLEHLKVWGCEVYAWKKVGDEVDKNSEKCFLLGYPKEEKGYILYRQSMNTTFISRSGDFLEDEREVCQENNEERAYDLHCFS</sequence>
<name>A0A2P5DHF5_PARAD</name>
<dbReference type="OrthoDB" id="1739418at2759"/>
<protein>
    <recommendedName>
        <fullName evidence="1">Retroviral polymerase SH3-like domain-containing protein</fullName>
    </recommendedName>
</protein>
<dbReference type="Pfam" id="PF25597">
    <property type="entry name" value="SH3_retrovirus"/>
    <property type="match status" value="1"/>
</dbReference>
<keyword evidence="3" id="KW-1185">Reference proteome</keyword>
<gene>
    <name evidence="2" type="ORF">PanWU01x14_062110</name>
</gene>
<dbReference type="InterPro" id="IPR057670">
    <property type="entry name" value="SH3_retrovirus"/>
</dbReference>
<accession>A0A2P5DHF5</accession>
<evidence type="ECO:0000313" key="3">
    <source>
        <dbReference type="Proteomes" id="UP000237105"/>
    </source>
</evidence>
<evidence type="ECO:0000313" key="2">
    <source>
        <dbReference type="EMBL" id="PON72742.1"/>
    </source>
</evidence>
<evidence type="ECO:0000259" key="1">
    <source>
        <dbReference type="Pfam" id="PF25597"/>
    </source>
</evidence>
<dbReference type="EMBL" id="JXTB01000037">
    <property type="protein sequence ID" value="PON72742.1"/>
    <property type="molecule type" value="Genomic_DNA"/>
</dbReference>
<feature type="domain" description="Retroviral polymerase SH3-like" evidence="1">
    <location>
        <begin position="17"/>
        <end position="72"/>
    </location>
</feature>
<proteinExistence type="predicted"/>